<dbReference type="AlphaFoldDB" id="A0A4S8MRP7"/>
<protein>
    <recommendedName>
        <fullName evidence="1">T6SS Phospholipase effector Tle1-like catalytic domain-containing protein</fullName>
    </recommendedName>
</protein>
<dbReference type="Proteomes" id="UP000297245">
    <property type="component" value="Unassembled WGS sequence"/>
</dbReference>
<organism evidence="2 3">
    <name type="scientific">Dendrothele bispora (strain CBS 962.96)</name>
    <dbReference type="NCBI Taxonomy" id="1314807"/>
    <lineage>
        <taxon>Eukaryota</taxon>
        <taxon>Fungi</taxon>
        <taxon>Dikarya</taxon>
        <taxon>Basidiomycota</taxon>
        <taxon>Agaricomycotina</taxon>
        <taxon>Agaricomycetes</taxon>
        <taxon>Agaricomycetidae</taxon>
        <taxon>Agaricales</taxon>
        <taxon>Agaricales incertae sedis</taxon>
        <taxon>Dendrothele</taxon>
    </lineage>
</organism>
<gene>
    <name evidence="2" type="ORF">K435DRAFT_646715</name>
</gene>
<proteinExistence type="predicted"/>
<accession>A0A4S8MRP7</accession>
<dbReference type="PANTHER" id="PTHR33840:SF2">
    <property type="entry name" value="TLE1 PHOSPHOLIPASE DOMAIN-CONTAINING PROTEIN"/>
    <property type="match status" value="1"/>
</dbReference>
<sequence length="159" mass="18053">MNWKESTHSASEHNGCLCSSKFEHKNLSASSRSRWLVVAFDGTRNQFGLQSSHVVEFYSRIVKSEDQPSYYTSGIGTYPKPSPGRRVRAWVKNTWASATAWNFDSNLLAGYRWLSENYRQGDQIFLLGFSRGAYQARVLSAMIHKVGLLRTGNNEQIPL</sequence>
<evidence type="ECO:0000313" key="3">
    <source>
        <dbReference type="Proteomes" id="UP000297245"/>
    </source>
</evidence>
<keyword evidence="3" id="KW-1185">Reference proteome</keyword>
<dbReference type="EMBL" id="ML179047">
    <property type="protein sequence ID" value="THV05790.1"/>
    <property type="molecule type" value="Genomic_DNA"/>
</dbReference>
<evidence type="ECO:0000313" key="2">
    <source>
        <dbReference type="EMBL" id="THV05790.1"/>
    </source>
</evidence>
<name>A0A4S8MRP7_DENBC</name>
<dbReference type="PANTHER" id="PTHR33840">
    <property type="match status" value="1"/>
</dbReference>
<evidence type="ECO:0000259" key="1">
    <source>
        <dbReference type="Pfam" id="PF09994"/>
    </source>
</evidence>
<dbReference type="OrthoDB" id="538223at2759"/>
<reference evidence="2 3" key="1">
    <citation type="journal article" date="2019" name="Nat. Ecol. Evol.">
        <title>Megaphylogeny resolves global patterns of mushroom evolution.</title>
        <authorList>
            <person name="Varga T."/>
            <person name="Krizsan K."/>
            <person name="Foldi C."/>
            <person name="Dima B."/>
            <person name="Sanchez-Garcia M."/>
            <person name="Sanchez-Ramirez S."/>
            <person name="Szollosi G.J."/>
            <person name="Szarkandi J.G."/>
            <person name="Papp V."/>
            <person name="Albert L."/>
            <person name="Andreopoulos W."/>
            <person name="Angelini C."/>
            <person name="Antonin V."/>
            <person name="Barry K.W."/>
            <person name="Bougher N.L."/>
            <person name="Buchanan P."/>
            <person name="Buyck B."/>
            <person name="Bense V."/>
            <person name="Catcheside P."/>
            <person name="Chovatia M."/>
            <person name="Cooper J."/>
            <person name="Damon W."/>
            <person name="Desjardin D."/>
            <person name="Finy P."/>
            <person name="Geml J."/>
            <person name="Haridas S."/>
            <person name="Hughes K."/>
            <person name="Justo A."/>
            <person name="Karasinski D."/>
            <person name="Kautmanova I."/>
            <person name="Kiss B."/>
            <person name="Kocsube S."/>
            <person name="Kotiranta H."/>
            <person name="LaButti K.M."/>
            <person name="Lechner B.E."/>
            <person name="Liimatainen K."/>
            <person name="Lipzen A."/>
            <person name="Lukacs Z."/>
            <person name="Mihaltcheva S."/>
            <person name="Morgado L.N."/>
            <person name="Niskanen T."/>
            <person name="Noordeloos M.E."/>
            <person name="Ohm R.A."/>
            <person name="Ortiz-Santana B."/>
            <person name="Ovrebo C."/>
            <person name="Racz N."/>
            <person name="Riley R."/>
            <person name="Savchenko A."/>
            <person name="Shiryaev A."/>
            <person name="Soop K."/>
            <person name="Spirin V."/>
            <person name="Szebenyi C."/>
            <person name="Tomsovsky M."/>
            <person name="Tulloss R.E."/>
            <person name="Uehling J."/>
            <person name="Grigoriev I.V."/>
            <person name="Vagvolgyi C."/>
            <person name="Papp T."/>
            <person name="Martin F.M."/>
            <person name="Miettinen O."/>
            <person name="Hibbett D.S."/>
            <person name="Nagy L.G."/>
        </authorList>
    </citation>
    <scope>NUCLEOTIDE SEQUENCE [LARGE SCALE GENOMIC DNA]</scope>
    <source>
        <strain evidence="2 3">CBS 962.96</strain>
    </source>
</reference>
<dbReference type="Pfam" id="PF09994">
    <property type="entry name" value="T6SS_Tle1-like_cat"/>
    <property type="match status" value="1"/>
</dbReference>
<dbReference type="InterPro" id="IPR018712">
    <property type="entry name" value="Tle1-like_cat"/>
</dbReference>
<feature type="domain" description="T6SS Phospholipase effector Tle1-like catalytic" evidence="1">
    <location>
        <begin position="35"/>
        <end position="158"/>
    </location>
</feature>